<accession>A0A1G9QZI2</accession>
<protein>
    <submittedName>
        <fullName evidence="5">Transcriptional regulator, GntR family</fullName>
    </submittedName>
</protein>
<sequence length="222" mass="25392">MDFEFSPIKFDNTYNIRDSVYSILRGAILDGRLKAGQHLVERDIAGQLKVSRTPVREAIQKLENEKLVTHVQRKGVFVAGFTKADAEEIGVIRIALESLCCSIAASKITEKELVNLENINQKMLEEHLQGNLTKAVLLNKKFHESIYKSARSPHLYYFVSTLRDYISPFTKLSYTKEGRIQEVFEEHADIIQKLRLHDEQGAHDAAKNHIEKSGKTFVRMAY</sequence>
<dbReference type="PANTHER" id="PTHR43537:SF24">
    <property type="entry name" value="GLUCONATE OPERON TRANSCRIPTIONAL REPRESSOR"/>
    <property type="match status" value="1"/>
</dbReference>
<keyword evidence="2" id="KW-0238">DNA-binding</keyword>
<dbReference type="OrthoDB" id="2592645at2"/>
<evidence type="ECO:0000256" key="1">
    <source>
        <dbReference type="ARBA" id="ARBA00023015"/>
    </source>
</evidence>
<feature type="domain" description="HTH gntR-type" evidence="4">
    <location>
        <begin position="14"/>
        <end position="81"/>
    </location>
</feature>
<dbReference type="InterPro" id="IPR036390">
    <property type="entry name" value="WH_DNA-bd_sf"/>
</dbReference>
<organism evidence="5 6">
    <name type="scientific">Megasphaera paucivorans</name>
    <dbReference type="NCBI Taxonomy" id="349095"/>
    <lineage>
        <taxon>Bacteria</taxon>
        <taxon>Bacillati</taxon>
        <taxon>Bacillota</taxon>
        <taxon>Negativicutes</taxon>
        <taxon>Veillonellales</taxon>
        <taxon>Veillonellaceae</taxon>
        <taxon>Megasphaera</taxon>
    </lineage>
</organism>
<dbReference type="STRING" id="349095.SAMN05660299_00341"/>
<dbReference type="EMBL" id="FNHQ01000002">
    <property type="protein sequence ID" value="SDM16436.1"/>
    <property type="molecule type" value="Genomic_DNA"/>
</dbReference>
<evidence type="ECO:0000256" key="3">
    <source>
        <dbReference type="ARBA" id="ARBA00023163"/>
    </source>
</evidence>
<keyword evidence="1" id="KW-0805">Transcription regulation</keyword>
<dbReference type="AlphaFoldDB" id="A0A1G9QZI2"/>
<evidence type="ECO:0000256" key="2">
    <source>
        <dbReference type="ARBA" id="ARBA00023125"/>
    </source>
</evidence>
<dbReference type="InterPro" id="IPR000524">
    <property type="entry name" value="Tscrpt_reg_HTH_GntR"/>
</dbReference>
<dbReference type="SMART" id="SM00345">
    <property type="entry name" value="HTH_GNTR"/>
    <property type="match status" value="1"/>
</dbReference>
<dbReference type="RefSeq" id="WP_091647609.1">
    <property type="nucleotide sequence ID" value="NZ_FNHQ01000002.1"/>
</dbReference>
<dbReference type="InterPro" id="IPR008920">
    <property type="entry name" value="TF_FadR/GntR_C"/>
</dbReference>
<dbReference type="Proteomes" id="UP000199309">
    <property type="component" value="Unassembled WGS sequence"/>
</dbReference>
<evidence type="ECO:0000313" key="6">
    <source>
        <dbReference type="Proteomes" id="UP000199309"/>
    </source>
</evidence>
<dbReference type="SUPFAM" id="SSF46785">
    <property type="entry name" value="Winged helix' DNA-binding domain"/>
    <property type="match status" value="1"/>
</dbReference>
<proteinExistence type="predicted"/>
<keyword evidence="6" id="KW-1185">Reference proteome</keyword>
<dbReference type="InterPro" id="IPR011711">
    <property type="entry name" value="GntR_C"/>
</dbReference>
<dbReference type="CDD" id="cd07377">
    <property type="entry name" value="WHTH_GntR"/>
    <property type="match status" value="1"/>
</dbReference>
<dbReference type="SMART" id="SM00895">
    <property type="entry name" value="FCD"/>
    <property type="match status" value="1"/>
</dbReference>
<dbReference type="Pfam" id="PF07729">
    <property type="entry name" value="FCD"/>
    <property type="match status" value="1"/>
</dbReference>
<evidence type="ECO:0000259" key="4">
    <source>
        <dbReference type="PROSITE" id="PS50949"/>
    </source>
</evidence>
<dbReference type="Gene3D" id="1.20.120.530">
    <property type="entry name" value="GntR ligand-binding domain-like"/>
    <property type="match status" value="1"/>
</dbReference>
<dbReference type="InterPro" id="IPR036388">
    <property type="entry name" value="WH-like_DNA-bd_sf"/>
</dbReference>
<reference evidence="5 6" key="1">
    <citation type="submission" date="2016-10" db="EMBL/GenBank/DDBJ databases">
        <authorList>
            <person name="de Groot N.N."/>
        </authorList>
    </citation>
    <scope>NUCLEOTIDE SEQUENCE [LARGE SCALE GENOMIC DNA]</scope>
    <source>
        <strain evidence="5 6">DSM 16981</strain>
    </source>
</reference>
<keyword evidence="3" id="KW-0804">Transcription</keyword>
<gene>
    <name evidence="5" type="ORF">SAMN05660299_00341</name>
</gene>
<evidence type="ECO:0000313" key="5">
    <source>
        <dbReference type="EMBL" id="SDM16436.1"/>
    </source>
</evidence>
<dbReference type="PANTHER" id="PTHR43537">
    <property type="entry name" value="TRANSCRIPTIONAL REGULATOR, GNTR FAMILY"/>
    <property type="match status" value="1"/>
</dbReference>
<name>A0A1G9QZI2_9FIRM</name>
<dbReference type="PROSITE" id="PS50949">
    <property type="entry name" value="HTH_GNTR"/>
    <property type="match status" value="1"/>
</dbReference>
<dbReference type="SUPFAM" id="SSF48008">
    <property type="entry name" value="GntR ligand-binding domain-like"/>
    <property type="match status" value="1"/>
</dbReference>
<dbReference type="Gene3D" id="1.10.10.10">
    <property type="entry name" value="Winged helix-like DNA-binding domain superfamily/Winged helix DNA-binding domain"/>
    <property type="match status" value="1"/>
</dbReference>
<dbReference type="GO" id="GO:0003700">
    <property type="term" value="F:DNA-binding transcription factor activity"/>
    <property type="evidence" value="ECO:0007669"/>
    <property type="project" value="InterPro"/>
</dbReference>
<dbReference type="GO" id="GO:0003677">
    <property type="term" value="F:DNA binding"/>
    <property type="evidence" value="ECO:0007669"/>
    <property type="project" value="UniProtKB-KW"/>
</dbReference>
<dbReference type="Pfam" id="PF00392">
    <property type="entry name" value="GntR"/>
    <property type="match status" value="1"/>
</dbReference>